<keyword evidence="4 7" id="KW-0255">Endonuclease</keyword>
<dbReference type="InterPro" id="IPR000100">
    <property type="entry name" value="RNase_P"/>
</dbReference>
<keyword evidence="5 7" id="KW-0378">Hydrolase</keyword>
<dbReference type="EC" id="3.1.26.5" evidence="7 8"/>
<proteinExistence type="inferred from homology"/>
<comment type="subunit">
    <text evidence="7">Consists of a catalytic RNA component (M1 or rnpB) and a protein subunit.</text>
</comment>
<dbReference type="PANTHER" id="PTHR33992:SF1">
    <property type="entry name" value="RIBONUCLEASE P PROTEIN COMPONENT"/>
    <property type="match status" value="1"/>
</dbReference>
<dbReference type="Gene3D" id="3.30.230.10">
    <property type="match status" value="1"/>
</dbReference>
<evidence type="ECO:0000256" key="2">
    <source>
        <dbReference type="ARBA" id="ARBA00022694"/>
    </source>
</evidence>
<evidence type="ECO:0000313" key="11">
    <source>
        <dbReference type="Proteomes" id="UP000005945"/>
    </source>
</evidence>
<dbReference type="HOGENOM" id="CLU_117179_9_4_9"/>
<comment type="function">
    <text evidence="1 7">RNaseP catalyzes the removal of the 5'-leader sequence from pre-tRNA to produce the mature 5'-terminus. It can also cleave other RNA substrates such as 4.5S RNA. The protein component plays an auxiliary but essential role in vivo by binding to the 5'-leader sequence and broadening the substrate specificity of the ribozyme.</text>
</comment>
<dbReference type="InterPro" id="IPR014721">
    <property type="entry name" value="Ribsml_uS5_D2-typ_fold_subgr"/>
</dbReference>
<dbReference type="InterPro" id="IPR020539">
    <property type="entry name" value="RNase_P_CS"/>
</dbReference>
<dbReference type="PROSITE" id="PS00648">
    <property type="entry name" value="RIBONUCLEASE_P"/>
    <property type="match status" value="1"/>
</dbReference>
<evidence type="ECO:0000256" key="7">
    <source>
        <dbReference type="HAMAP-Rule" id="MF_00227"/>
    </source>
</evidence>
<dbReference type="Pfam" id="PF00825">
    <property type="entry name" value="Ribonuclease_P"/>
    <property type="match status" value="1"/>
</dbReference>
<keyword evidence="3 7" id="KW-0540">Nuclease</keyword>
<comment type="caution">
    <text evidence="10">The sequence shown here is derived from an EMBL/GenBank/DDBJ whole genome shotgun (WGS) entry which is preliminary data.</text>
</comment>
<feature type="region of interest" description="Disordered" evidence="9">
    <location>
        <begin position="140"/>
        <end position="166"/>
    </location>
</feature>
<dbReference type="PANTHER" id="PTHR33992">
    <property type="entry name" value="RIBONUCLEASE P PROTEIN COMPONENT"/>
    <property type="match status" value="1"/>
</dbReference>
<organism evidence="10 11">
    <name type="scientific">Faecalibacterium prausnitzii M21/2</name>
    <dbReference type="NCBI Taxonomy" id="411485"/>
    <lineage>
        <taxon>Bacteria</taxon>
        <taxon>Bacillati</taxon>
        <taxon>Bacillota</taxon>
        <taxon>Clostridia</taxon>
        <taxon>Eubacteriales</taxon>
        <taxon>Oscillospiraceae</taxon>
        <taxon>Faecalibacterium</taxon>
    </lineage>
</organism>
<name>A8SBW3_9FIRM</name>
<keyword evidence="6 7" id="KW-0694">RNA-binding</keyword>
<evidence type="ECO:0000256" key="8">
    <source>
        <dbReference type="NCBIfam" id="TIGR00188"/>
    </source>
</evidence>
<dbReference type="InterPro" id="IPR020568">
    <property type="entry name" value="Ribosomal_Su5_D2-typ_SF"/>
</dbReference>
<comment type="catalytic activity">
    <reaction evidence="7">
        <text>Endonucleolytic cleavage of RNA, removing 5'-extranucleotides from tRNA precursor.</text>
        <dbReference type="EC" id="3.1.26.5"/>
    </reaction>
</comment>
<comment type="similarity">
    <text evidence="7">Belongs to the RnpA family.</text>
</comment>
<evidence type="ECO:0000256" key="4">
    <source>
        <dbReference type="ARBA" id="ARBA00022759"/>
    </source>
</evidence>
<dbReference type="HAMAP" id="MF_00227">
    <property type="entry name" value="RNase_P"/>
    <property type="match status" value="1"/>
</dbReference>
<dbReference type="SUPFAM" id="SSF54211">
    <property type="entry name" value="Ribosomal protein S5 domain 2-like"/>
    <property type="match status" value="1"/>
</dbReference>
<reference evidence="10 11" key="1">
    <citation type="submission" date="2007-09" db="EMBL/GenBank/DDBJ databases">
        <title>Draft genome sequence of Faecalibacterium prausnitzii M21/2.</title>
        <authorList>
            <person name="Sudarsanam P."/>
            <person name="Ley R."/>
            <person name="Guruge J."/>
            <person name="Turnbaugh P.J."/>
            <person name="Mahowald M."/>
            <person name="Liep D."/>
            <person name="Gordon J."/>
        </authorList>
    </citation>
    <scope>NUCLEOTIDE SEQUENCE [LARGE SCALE GENOMIC DNA]</scope>
    <source>
        <strain evidence="10 11">M21/2</strain>
    </source>
</reference>
<evidence type="ECO:0000313" key="10">
    <source>
        <dbReference type="EMBL" id="EDP21455.1"/>
    </source>
</evidence>
<evidence type="ECO:0000256" key="3">
    <source>
        <dbReference type="ARBA" id="ARBA00022722"/>
    </source>
</evidence>
<accession>A8SBW3</accession>
<keyword evidence="2 7" id="KW-0819">tRNA processing</keyword>
<dbReference type="GO" id="GO:0042781">
    <property type="term" value="F:3'-tRNA processing endoribonuclease activity"/>
    <property type="evidence" value="ECO:0007669"/>
    <property type="project" value="TreeGrafter"/>
</dbReference>
<evidence type="ECO:0000256" key="9">
    <source>
        <dbReference type="SAM" id="MobiDB-lite"/>
    </source>
</evidence>
<gene>
    <name evidence="7 10" type="primary">rnpA</name>
    <name evidence="10" type="ORF">FAEPRAM212_01778</name>
</gene>
<sequence length="166" mass="18754">MPGWAFKLQKFLIYWLKSAPMCTRTKGGADVMRYRPIRRNSEFGRVYARGKSYVNPALVLYVLKTRGRNTRVGLTATKKIGHAVQRNRARRVMKAAIDEHLDYNIGGYDLIFVARGMTPKLKSWQLSSVVAKLFAQAGLPDKAKRPDAKPPATVPPARKQKPESRV</sequence>
<dbReference type="GO" id="GO:0000049">
    <property type="term" value="F:tRNA binding"/>
    <property type="evidence" value="ECO:0007669"/>
    <property type="project" value="UniProtKB-UniRule"/>
</dbReference>
<protein>
    <recommendedName>
        <fullName evidence="7 8">Ribonuclease P protein component</fullName>
        <shortName evidence="7">RNase P protein</shortName>
        <shortName evidence="7">RNaseP protein</shortName>
        <ecNumber evidence="7 8">3.1.26.5</ecNumber>
    </recommendedName>
    <alternativeName>
        <fullName evidence="7">Protein C5</fullName>
    </alternativeName>
</protein>
<evidence type="ECO:0000256" key="6">
    <source>
        <dbReference type="ARBA" id="ARBA00022884"/>
    </source>
</evidence>
<dbReference type="AlphaFoldDB" id="A8SBW3"/>
<dbReference type="Proteomes" id="UP000005945">
    <property type="component" value="Unassembled WGS sequence"/>
</dbReference>
<evidence type="ECO:0000256" key="5">
    <source>
        <dbReference type="ARBA" id="ARBA00022801"/>
    </source>
</evidence>
<dbReference type="GO" id="GO:0030677">
    <property type="term" value="C:ribonuclease P complex"/>
    <property type="evidence" value="ECO:0007669"/>
    <property type="project" value="TreeGrafter"/>
</dbReference>
<dbReference type="GO" id="GO:0001682">
    <property type="term" value="P:tRNA 5'-leader removal"/>
    <property type="evidence" value="ECO:0007669"/>
    <property type="project" value="UniProtKB-UniRule"/>
</dbReference>
<dbReference type="NCBIfam" id="TIGR00188">
    <property type="entry name" value="rnpA"/>
    <property type="match status" value="1"/>
</dbReference>
<reference evidence="10 11" key="2">
    <citation type="submission" date="2007-09" db="EMBL/GenBank/DDBJ databases">
        <authorList>
            <person name="Fulton L."/>
            <person name="Clifton S."/>
            <person name="Fulton B."/>
            <person name="Xu J."/>
            <person name="Minx P."/>
            <person name="Pepin K.H."/>
            <person name="Johnson M."/>
            <person name="Thiruvilangam P."/>
            <person name="Bhonagiri V."/>
            <person name="Nash W.E."/>
            <person name="Mardis E.R."/>
            <person name="Wilson R.K."/>
        </authorList>
    </citation>
    <scope>NUCLEOTIDE SEQUENCE [LARGE SCALE GENOMIC DNA]</scope>
    <source>
        <strain evidence="10 11">M21/2</strain>
    </source>
</reference>
<dbReference type="EMBL" id="ABED02000026">
    <property type="protein sequence ID" value="EDP21455.1"/>
    <property type="molecule type" value="Genomic_DNA"/>
</dbReference>
<dbReference type="GO" id="GO:0004526">
    <property type="term" value="F:ribonuclease P activity"/>
    <property type="evidence" value="ECO:0007669"/>
    <property type="project" value="UniProtKB-UniRule"/>
</dbReference>
<evidence type="ECO:0000256" key="1">
    <source>
        <dbReference type="ARBA" id="ARBA00002663"/>
    </source>
</evidence>